<keyword evidence="3" id="KW-0805">Transcription regulation</keyword>
<dbReference type="PANTHER" id="PTHR46577:SF1">
    <property type="entry name" value="HTH-TYPE TRANSCRIPTIONAL REGULATORY PROTEIN GABR"/>
    <property type="match status" value="1"/>
</dbReference>
<dbReference type="AlphaFoldDB" id="A0A1S7S6J5"/>
<dbReference type="SUPFAM" id="SSF53383">
    <property type="entry name" value="PLP-dependent transferases"/>
    <property type="match status" value="1"/>
</dbReference>
<keyword evidence="2" id="KW-0663">Pyridoxal phosphate</keyword>
<proteinExistence type="inferred from homology"/>
<dbReference type="GO" id="GO:0003677">
    <property type="term" value="F:DNA binding"/>
    <property type="evidence" value="ECO:0007669"/>
    <property type="project" value="UniProtKB-KW"/>
</dbReference>
<protein>
    <submittedName>
        <fullName evidence="7">GntR family transcriptional regulator</fullName>
    </submittedName>
</protein>
<evidence type="ECO:0000256" key="3">
    <source>
        <dbReference type="ARBA" id="ARBA00023015"/>
    </source>
</evidence>
<organism evidence="7 8">
    <name type="scientific">Agrobacterium tumefaciens str. Kerr 14</name>
    <dbReference type="NCBI Taxonomy" id="1183424"/>
    <lineage>
        <taxon>Bacteria</taxon>
        <taxon>Pseudomonadati</taxon>
        <taxon>Pseudomonadota</taxon>
        <taxon>Alphaproteobacteria</taxon>
        <taxon>Hyphomicrobiales</taxon>
        <taxon>Rhizobiaceae</taxon>
        <taxon>Rhizobium/Agrobacterium group</taxon>
        <taxon>Agrobacterium</taxon>
        <taxon>Agrobacterium tumefaciens complex</taxon>
    </lineage>
</organism>
<evidence type="ECO:0000256" key="2">
    <source>
        <dbReference type="ARBA" id="ARBA00022898"/>
    </source>
</evidence>
<keyword evidence="4" id="KW-0238">DNA-binding</keyword>
<dbReference type="CDD" id="cd07377">
    <property type="entry name" value="WHTH_GntR"/>
    <property type="match status" value="1"/>
</dbReference>
<dbReference type="InterPro" id="IPR036388">
    <property type="entry name" value="WH-like_DNA-bd_sf"/>
</dbReference>
<reference evidence="7 8" key="1">
    <citation type="submission" date="2016-01" db="EMBL/GenBank/DDBJ databases">
        <authorList>
            <person name="Oliw E.H."/>
        </authorList>
    </citation>
    <scope>NUCLEOTIDE SEQUENCE [LARGE SCALE GENOMIC DNA]</scope>
    <source>
        <strain evidence="7 8">Kerr 14</strain>
    </source>
</reference>
<dbReference type="InterPro" id="IPR004839">
    <property type="entry name" value="Aminotransferase_I/II_large"/>
</dbReference>
<evidence type="ECO:0000313" key="7">
    <source>
        <dbReference type="EMBL" id="CUX63541.1"/>
    </source>
</evidence>
<dbReference type="SUPFAM" id="SSF46785">
    <property type="entry name" value="Winged helix' DNA-binding domain"/>
    <property type="match status" value="1"/>
</dbReference>
<dbReference type="PROSITE" id="PS50949">
    <property type="entry name" value="HTH_GNTR"/>
    <property type="match status" value="1"/>
</dbReference>
<gene>
    <name evidence="7" type="ORF">AGR4C_Lc90106</name>
</gene>
<dbReference type="InterPro" id="IPR000524">
    <property type="entry name" value="Tscrpt_reg_HTH_GntR"/>
</dbReference>
<feature type="domain" description="HTH gntR-type" evidence="6">
    <location>
        <begin position="18"/>
        <end position="86"/>
    </location>
</feature>
<dbReference type="InterPro" id="IPR036390">
    <property type="entry name" value="WH_DNA-bd_sf"/>
</dbReference>
<dbReference type="Pfam" id="PF00392">
    <property type="entry name" value="GntR"/>
    <property type="match status" value="1"/>
</dbReference>
<evidence type="ECO:0000256" key="1">
    <source>
        <dbReference type="ARBA" id="ARBA00005384"/>
    </source>
</evidence>
<dbReference type="InterPro" id="IPR051446">
    <property type="entry name" value="HTH_trans_reg/aminotransferase"/>
</dbReference>
<keyword evidence="5" id="KW-0804">Transcription</keyword>
<evidence type="ECO:0000313" key="8">
    <source>
        <dbReference type="Proteomes" id="UP000191897"/>
    </source>
</evidence>
<dbReference type="RefSeq" id="WP_161974255.1">
    <property type="nucleotide sequence ID" value="NZ_LT009731.1"/>
</dbReference>
<name>A0A1S7S6J5_AGRTU</name>
<dbReference type="Gene3D" id="3.40.640.10">
    <property type="entry name" value="Type I PLP-dependent aspartate aminotransferase-like (Major domain)"/>
    <property type="match status" value="1"/>
</dbReference>
<dbReference type="GO" id="GO:0030170">
    <property type="term" value="F:pyridoxal phosphate binding"/>
    <property type="evidence" value="ECO:0007669"/>
    <property type="project" value="InterPro"/>
</dbReference>
<dbReference type="InterPro" id="IPR015424">
    <property type="entry name" value="PyrdxlP-dep_Trfase"/>
</dbReference>
<dbReference type="Gene3D" id="1.10.10.10">
    <property type="entry name" value="Winged helix-like DNA-binding domain superfamily/Winged helix DNA-binding domain"/>
    <property type="match status" value="1"/>
</dbReference>
<dbReference type="EMBL" id="FBWC01000031">
    <property type="protein sequence ID" value="CUX63541.1"/>
    <property type="molecule type" value="Genomic_DNA"/>
</dbReference>
<dbReference type="GO" id="GO:0003700">
    <property type="term" value="F:DNA-binding transcription factor activity"/>
    <property type="evidence" value="ECO:0007669"/>
    <property type="project" value="InterPro"/>
</dbReference>
<dbReference type="Proteomes" id="UP000191897">
    <property type="component" value="Unassembled WGS sequence"/>
</dbReference>
<comment type="similarity">
    <text evidence="1">In the C-terminal section; belongs to the class-I pyridoxal-phosphate-dependent aminotransferase family.</text>
</comment>
<dbReference type="SMART" id="SM00345">
    <property type="entry name" value="HTH_GNTR"/>
    <property type="match status" value="1"/>
</dbReference>
<evidence type="ECO:0000256" key="5">
    <source>
        <dbReference type="ARBA" id="ARBA00023163"/>
    </source>
</evidence>
<sequence length="450" mass="48029">MNVLLQSPWTPRLADIEANAAERLVLALADDIIEGRLAGGDRLPAHRDLAWKLGVGLGTVTKAYSVLERRGLTRSVKGRGTFVAIQEAHNDRQIDLSSNAPPATLNARILAKTLTGIARRIDADHINLYAPPAGHLEHRRLLARWLETQGLTIDPSHLVLTSGARQALALAFDLACGPKGLLLTERITYPGAIALARRKGYRMQGVEIDAEGMVPEALAAALDGTPSSDCTAIYLTPTLHNPTTVTMGAARRQVIADICRRAGVWIIEDGVYAASAEALPPLTSLAPEISFHVNGLSKSLGPGLQIGVLALPAGLHETAEDLLQDMPMAPSALSCAVVEDWLTSGIISSIQRDLRHEAQRRSSLAVSLLGTNQLGAHPDAYNVWLPMEHDAANRFAFAAAAMRIKLTPPEAMLVNPDDQASGIRLCLGGPSFDDLTEALKLLAGLLKRGA</sequence>
<evidence type="ECO:0000259" key="6">
    <source>
        <dbReference type="PROSITE" id="PS50949"/>
    </source>
</evidence>
<dbReference type="InterPro" id="IPR015421">
    <property type="entry name" value="PyrdxlP-dep_Trfase_major"/>
</dbReference>
<dbReference type="Pfam" id="PF00155">
    <property type="entry name" value="Aminotran_1_2"/>
    <property type="match status" value="1"/>
</dbReference>
<dbReference type="PANTHER" id="PTHR46577">
    <property type="entry name" value="HTH-TYPE TRANSCRIPTIONAL REGULATORY PROTEIN GABR"/>
    <property type="match status" value="1"/>
</dbReference>
<evidence type="ECO:0000256" key="4">
    <source>
        <dbReference type="ARBA" id="ARBA00023125"/>
    </source>
</evidence>
<accession>A0A1S7S6J5</accession>
<dbReference type="CDD" id="cd00609">
    <property type="entry name" value="AAT_like"/>
    <property type="match status" value="1"/>
</dbReference>